<sequence length="260" mass="27505">MRCLSPLAVCALCGLPAAALAQNADEMAKQLSNPAAPVTSIPFVFDFDHGAGPDGDGLSYTLKAQPVIPFQLNADFNVISRTIAPLVFQTDIYPDDVFGLGDVTQSFFITPAKPGQLVWGIGPAFLLPTATDDRLGTGKFGVGPTGLLLYGMGKVSIGVLATQIWSVAGDPDRADVSLLQLQPFINYALGDGQTLSANLESSYDWIGEQWTVPLNLSYSKVFEAGGQTLKWQIGARAYLAAPEGGPDWGLRSGLTFVVPP</sequence>
<evidence type="ECO:0000313" key="2">
    <source>
        <dbReference type="EMBL" id="OEO29628.1"/>
    </source>
</evidence>
<keyword evidence="3" id="KW-1185">Reference proteome</keyword>
<name>A0A1E5XM23_9HYPH</name>
<gene>
    <name evidence="2" type="ORF">VW23_024700</name>
</gene>
<dbReference type="EMBL" id="LAJE02000272">
    <property type="protein sequence ID" value="OEO29628.1"/>
    <property type="molecule type" value="Genomic_DNA"/>
</dbReference>
<comment type="caution">
    <text evidence="2">The sequence shown here is derived from an EMBL/GenBank/DDBJ whole genome shotgun (WGS) entry which is preliminary data.</text>
</comment>
<reference evidence="2 3" key="1">
    <citation type="journal article" date="2015" name="Genome Announc.">
        <title>Genome Assemblies of Three Soil-Associated Devosia species: D. insulae, D. limi, and D. soli.</title>
        <authorList>
            <person name="Hassan Y.I."/>
            <person name="Lepp D."/>
            <person name="Zhou T."/>
        </authorList>
    </citation>
    <scope>NUCLEOTIDE SEQUENCE [LARGE SCALE GENOMIC DNA]</scope>
    <source>
        <strain evidence="2 3">DS-56</strain>
    </source>
</reference>
<protein>
    <recommendedName>
        <fullName evidence="4">Transporter</fullName>
    </recommendedName>
</protein>
<evidence type="ECO:0000313" key="3">
    <source>
        <dbReference type="Proteomes" id="UP000095463"/>
    </source>
</evidence>
<proteinExistence type="predicted"/>
<accession>A0A1E5XM23</accession>
<dbReference type="AlphaFoldDB" id="A0A1E5XM23"/>
<organism evidence="2 3">
    <name type="scientific">Devosia insulae DS-56</name>
    <dbReference type="NCBI Taxonomy" id="1116389"/>
    <lineage>
        <taxon>Bacteria</taxon>
        <taxon>Pseudomonadati</taxon>
        <taxon>Pseudomonadota</taxon>
        <taxon>Alphaproteobacteria</taxon>
        <taxon>Hyphomicrobiales</taxon>
        <taxon>Devosiaceae</taxon>
        <taxon>Devosia</taxon>
    </lineage>
</organism>
<keyword evidence="1" id="KW-0732">Signal</keyword>
<dbReference type="Proteomes" id="UP000095463">
    <property type="component" value="Unassembled WGS sequence"/>
</dbReference>
<feature type="chain" id="PRO_5009190264" description="Transporter" evidence="1">
    <location>
        <begin position="22"/>
        <end position="260"/>
    </location>
</feature>
<evidence type="ECO:0000256" key="1">
    <source>
        <dbReference type="SAM" id="SignalP"/>
    </source>
</evidence>
<dbReference type="OrthoDB" id="9809066at2"/>
<feature type="signal peptide" evidence="1">
    <location>
        <begin position="1"/>
        <end position="21"/>
    </location>
</feature>
<evidence type="ECO:0008006" key="4">
    <source>
        <dbReference type="Google" id="ProtNLM"/>
    </source>
</evidence>